<dbReference type="Proteomes" id="UP000319792">
    <property type="component" value="Unassembled WGS sequence"/>
</dbReference>
<feature type="transmembrane region" description="Helical" evidence="2">
    <location>
        <begin position="109"/>
        <end position="131"/>
    </location>
</feature>
<dbReference type="AlphaFoldDB" id="A0A5C5RK97"/>
<protein>
    <submittedName>
        <fullName evidence="3">Uncharacterized protein</fullName>
    </submittedName>
</protein>
<feature type="transmembrane region" description="Helical" evidence="2">
    <location>
        <begin position="163"/>
        <end position="181"/>
    </location>
</feature>
<dbReference type="OrthoDB" id="4774497at2"/>
<accession>A0A5C5RK97</accession>
<proteinExistence type="predicted"/>
<evidence type="ECO:0000256" key="2">
    <source>
        <dbReference type="SAM" id="Phobius"/>
    </source>
</evidence>
<keyword evidence="2" id="KW-0812">Transmembrane</keyword>
<feature type="transmembrane region" description="Helical" evidence="2">
    <location>
        <begin position="138"/>
        <end position="157"/>
    </location>
</feature>
<comment type="caution">
    <text evidence="3">The sequence shown here is derived from an EMBL/GenBank/DDBJ whole genome shotgun (WGS) entry which is preliminary data.</text>
</comment>
<evidence type="ECO:0000313" key="4">
    <source>
        <dbReference type="Proteomes" id="UP000319792"/>
    </source>
</evidence>
<keyword evidence="2" id="KW-0472">Membrane</keyword>
<feature type="compositionally biased region" description="Pro residues" evidence="1">
    <location>
        <begin position="17"/>
        <end position="34"/>
    </location>
</feature>
<organism evidence="3 4">
    <name type="scientific">Tsukamurella sputi</name>
    <dbReference type="NCBI Taxonomy" id="2591848"/>
    <lineage>
        <taxon>Bacteria</taxon>
        <taxon>Bacillati</taxon>
        <taxon>Actinomycetota</taxon>
        <taxon>Actinomycetes</taxon>
        <taxon>Mycobacteriales</taxon>
        <taxon>Tsukamurellaceae</taxon>
        <taxon>Tsukamurella</taxon>
    </lineage>
</organism>
<evidence type="ECO:0000256" key="1">
    <source>
        <dbReference type="SAM" id="MobiDB-lite"/>
    </source>
</evidence>
<gene>
    <name evidence="3" type="ORF">FK268_17130</name>
</gene>
<reference evidence="3 4" key="1">
    <citation type="submission" date="2019-08" db="EMBL/GenBank/DDBJ databases">
        <title>Tsukamurella conjunctivitidis sp. nov., Tsukamurella assacharolytica sp. nov. and Tsukamurella sputae sp. nov. isolated from patients with conjunctivitis, bacteraemia (lymphoma) and respiratory infection (sputum) in Hong Kong.</title>
        <authorList>
            <person name="Fok K.M.N."/>
            <person name="Fong J.Y.H."/>
        </authorList>
    </citation>
    <scope>NUCLEOTIDE SEQUENCE [LARGE SCALE GENOMIC DNA]</scope>
    <source>
        <strain evidence="3 4">HKU70</strain>
    </source>
</reference>
<evidence type="ECO:0000313" key="3">
    <source>
        <dbReference type="EMBL" id="TWS23108.1"/>
    </source>
</evidence>
<dbReference type="RefSeq" id="WP_146436255.1">
    <property type="nucleotide sequence ID" value="NZ_VIGV01000005.1"/>
</dbReference>
<dbReference type="EMBL" id="VIGV01000005">
    <property type="protein sequence ID" value="TWS23108.1"/>
    <property type="molecule type" value="Genomic_DNA"/>
</dbReference>
<keyword evidence="2" id="KW-1133">Transmembrane helix</keyword>
<feature type="region of interest" description="Disordered" evidence="1">
    <location>
        <begin position="1"/>
        <end position="41"/>
    </location>
</feature>
<keyword evidence="4" id="KW-1185">Reference proteome</keyword>
<sequence>MAEPGDLVNMQHQGPVWPGPGPQPPTWPAPPPVPKPERGPRPDDVKLSVQLWIFVIITSALSRVAQAFSTRGSAELREQFERMREGDGIIARTSREQYKSFEQYDTATFVLALVMVVVGVALVGVFVYFLWRGQPWARLLLQFVAAFVLVQGVLAFFSGNASIAVPAILAAIAVVGAMITSNSREAMDYFKPGSTAAPR</sequence>
<name>A0A5C5RK97_9ACTN</name>